<dbReference type="GO" id="GO:0016042">
    <property type="term" value="P:lipid catabolic process"/>
    <property type="evidence" value="ECO:0007669"/>
    <property type="project" value="UniProtKB-KW"/>
</dbReference>
<protein>
    <recommendedName>
        <fullName evidence="3">phospholipase D</fullName>
        <ecNumber evidence="3">3.1.4.4</ecNumber>
    </recommendedName>
</protein>
<evidence type="ECO:0000313" key="12">
    <source>
        <dbReference type="EMBL" id="SUD31801.1"/>
    </source>
</evidence>
<name>A0A379IGD8_PSEFL</name>
<dbReference type="InterPro" id="IPR051406">
    <property type="entry name" value="PLD_domain"/>
</dbReference>
<feature type="compositionally biased region" description="Basic and acidic residues" evidence="9">
    <location>
        <begin position="289"/>
        <end position="307"/>
    </location>
</feature>
<keyword evidence="7" id="KW-0143">Chaperone</keyword>
<evidence type="ECO:0000259" key="11">
    <source>
        <dbReference type="PROSITE" id="PS50076"/>
    </source>
</evidence>
<dbReference type="GO" id="GO:0006793">
    <property type="term" value="P:phosphorus metabolic process"/>
    <property type="evidence" value="ECO:0007669"/>
    <property type="project" value="UniProtKB-ARBA"/>
</dbReference>
<proteinExistence type="inferred from homology"/>
<evidence type="ECO:0000313" key="13">
    <source>
        <dbReference type="Proteomes" id="UP000255125"/>
    </source>
</evidence>
<dbReference type="GO" id="GO:0004630">
    <property type="term" value="F:phospholipase D activity"/>
    <property type="evidence" value="ECO:0007669"/>
    <property type="project" value="UniProtKB-EC"/>
</dbReference>
<dbReference type="PROSITE" id="PS50035">
    <property type="entry name" value="PLD"/>
    <property type="match status" value="1"/>
</dbReference>
<dbReference type="InterPro" id="IPR001623">
    <property type="entry name" value="DnaJ_domain"/>
</dbReference>
<dbReference type="PROSITE" id="PS50076">
    <property type="entry name" value="DNAJ_2"/>
    <property type="match status" value="1"/>
</dbReference>
<evidence type="ECO:0000256" key="5">
    <source>
        <dbReference type="ARBA" id="ARBA00022963"/>
    </source>
</evidence>
<evidence type="ECO:0000256" key="9">
    <source>
        <dbReference type="SAM" id="MobiDB-lite"/>
    </source>
</evidence>
<dbReference type="AlphaFoldDB" id="A0A379IGD8"/>
<dbReference type="CDD" id="cd09174">
    <property type="entry name" value="PLDc_Nuc_like_unchar2"/>
    <property type="match status" value="1"/>
</dbReference>
<sequence length="482" mass="54361">MELKAYFTNIHEVIIGHLGRAQSDIAVAIAWFTDRDIFEVLCKKARAGVNVSVAMIGDEINQAPGGLNFKRLEAFGGQVTFLPPGSRNEPTMHHKFCVIDRSAVITGSYNWSHKARANDENITVITDSLDFASSYLDVFDGLLVRAGKCVPLVVDNDEVRRRLEMIRNLILLGEQDDVAPHVRKLRSVAEALQISRIVSAIDTGQYKVVLVEIDAYLRRATALVQEGYANIPHLRFQLKALELRLESLTDERAELERRLVTFNRRHDDALGDIIQRVLSARSELAQLRASERENGKDRDEAEATARDAQETFEEYARQHEELQRAEPLPMLDEESERELKAIFRKACSLCHPDKVTDDKKESAHHAFVELRDAYKRNDLPRVKEIYETLKAGGVPGTRSTALSESDALRAAIAELEFAISRMVADLKALQASDSVRLMDAAGITETEWQGFFTKRREALDWELAKVVSDIQACQANELETYE</sequence>
<dbReference type="PANTHER" id="PTHR43856">
    <property type="entry name" value="CARDIOLIPIN HYDROLASE"/>
    <property type="match status" value="1"/>
</dbReference>
<evidence type="ECO:0000256" key="7">
    <source>
        <dbReference type="ARBA" id="ARBA00023186"/>
    </source>
</evidence>
<evidence type="ECO:0000256" key="1">
    <source>
        <dbReference type="ARBA" id="ARBA00000798"/>
    </source>
</evidence>
<feature type="coiled-coil region" evidence="8">
    <location>
        <begin position="231"/>
        <end position="265"/>
    </location>
</feature>
<evidence type="ECO:0000259" key="10">
    <source>
        <dbReference type="PROSITE" id="PS50035"/>
    </source>
</evidence>
<organism evidence="12 13">
    <name type="scientific">Pseudomonas fluorescens</name>
    <dbReference type="NCBI Taxonomy" id="294"/>
    <lineage>
        <taxon>Bacteria</taxon>
        <taxon>Pseudomonadati</taxon>
        <taxon>Pseudomonadota</taxon>
        <taxon>Gammaproteobacteria</taxon>
        <taxon>Pseudomonadales</taxon>
        <taxon>Pseudomonadaceae</taxon>
        <taxon>Pseudomonas</taxon>
    </lineage>
</organism>
<evidence type="ECO:0000256" key="3">
    <source>
        <dbReference type="ARBA" id="ARBA00012027"/>
    </source>
</evidence>
<feature type="domain" description="PLD phosphodiesterase" evidence="10">
    <location>
        <begin position="88"/>
        <end position="115"/>
    </location>
</feature>
<evidence type="ECO:0000256" key="4">
    <source>
        <dbReference type="ARBA" id="ARBA00022801"/>
    </source>
</evidence>
<feature type="domain" description="J" evidence="11">
    <location>
        <begin position="323"/>
        <end position="390"/>
    </location>
</feature>
<dbReference type="RefSeq" id="WP_115284300.1">
    <property type="nucleotide sequence ID" value="NZ_UGUS01000002.1"/>
</dbReference>
<dbReference type="CDD" id="cd06257">
    <property type="entry name" value="DnaJ"/>
    <property type="match status" value="1"/>
</dbReference>
<dbReference type="InterPro" id="IPR036869">
    <property type="entry name" value="J_dom_sf"/>
</dbReference>
<dbReference type="PANTHER" id="PTHR43856:SF1">
    <property type="entry name" value="MITOCHONDRIAL CARDIOLIPIN HYDROLASE"/>
    <property type="match status" value="1"/>
</dbReference>
<evidence type="ECO:0000256" key="2">
    <source>
        <dbReference type="ARBA" id="ARBA00008664"/>
    </source>
</evidence>
<accession>A0A379IGD8</accession>
<keyword evidence="4" id="KW-0378">Hydrolase</keyword>
<keyword evidence="5" id="KW-0442">Lipid degradation</keyword>
<evidence type="ECO:0000256" key="6">
    <source>
        <dbReference type="ARBA" id="ARBA00023098"/>
    </source>
</evidence>
<comment type="similarity">
    <text evidence="2">Belongs to the phospholipase D family.</text>
</comment>
<dbReference type="EC" id="3.1.4.4" evidence="3"/>
<dbReference type="Gene3D" id="3.30.870.10">
    <property type="entry name" value="Endonuclease Chain A"/>
    <property type="match status" value="1"/>
</dbReference>
<comment type="catalytic activity">
    <reaction evidence="1">
        <text>a 1,2-diacyl-sn-glycero-3-phosphocholine + H2O = a 1,2-diacyl-sn-glycero-3-phosphate + choline + H(+)</text>
        <dbReference type="Rhea" id="RHEA:14445"/>
        <dbReference type="ChEBI" id="CHEBI:15354"/>
        <dbReference type="ChEBI" id="CHEBI:15377"/>
        <dbReference type="ChEBI" id="CHEBI:15378"/>
        <dbReference type="ChEBI" id="CHEBI:57643"/>
        <dbReference type="ChEBI" id="CHEBI:58608"/>
        <dbReference type="EC" id="3.1.4.4"/>
    </reaction>
</comment>
<reference evidence="12 13" key="1">
    <citation type="submission" date="2018-06" db="EMBL/GenBank/DDBJ databases">
        <authorList>
            <consortium name="Pathogen Informatics"/>
            <person name="Doyle S."/>
        </authorList>
    </citation>
    <scope>NUCLEOTIDE SEQUENCE [LARGE SCALE GENOMIC DNA]</scope>
    <source>
        <strain evidence="12 13">NCTC10392</strain>
    </source>
</reference>
<keyword evidence="8" id="KW-0175">Coiled coil</keyword>
<gene>
    <name evidence="12" type="ORF">NCTC10392_03739</name>
</gene>
<dbReference type="Pfam" id="PF13091">
    <property type="entry name" value="PLDc_2"/>
    <property type="match status" value="1"/>
</dbReference>
<dbReference type="InterPro" id="IPR001736">
    <property type="entry name" value="PLipase_D/transphosphatidylase"/>
</dbReference>
<dbReference type="InterPro" id="IPR025202">
    <property type="entry name" value="PLD-like_dom"/>
</dbReference>
<dbReference type="Gene3D" id="1.10.287.110">
    <property type="entry name" value="DnaJ domain"/>
    <property type="match status" value="1"/>
</dbReference>
<feature type="region of interest" description="Disordered" evidence="9">
    <location>
        <begin position="288"/>
        <end position="307"/>
    </location>
</feature>
<dbReference type="OrthoDB" id="9762009at2"/>
<dbReference type="Proteomes" id="UP000255125">
    <property type="component" value="Unassembled WGS sequence"/>
</dbReference>
<keyword evidence="6" id="KW-0443">Lipid metabolism</keyword>
<dbReference type="SUPFAM" id="SSF46565">
    <property type="entry name" value="Chaperone J-domain"/>
    <property type="match status" value="1"/>
</dbReference>
<evidence type="ECO:0000256" key="8">
    <source>
        <dbReference type="SAM" id="Coils"/>
    </source>
</evidence>
<dbReference type="GO" id="GO:0016891">
    <property type="term" value="F:RNA endonuclease activity producing 5'-phosphomonoesters, hydrolytic mechanism"/>
    <property type="evidence" value="ECO:0007669"/>
    <property type="project" value="TreeGrafter"/>
</dbReference>
<dbReference type="SUPFAM" id="SSF56024">
    <property type="entry name" value="Phospholipase D/nuclease"/>
    <property type="match status" value="1"/>
</dbReference>
<dbReference type="EMBL" id="UGUS01000002">
    <property type="protein sequence ID" value="SUD31801.1"/>
    <property type="molecule type" value="Genomic_DNA"/>
</dbReference>